<keyword evidence="3" id="KW-1185">Reference proteome</keyword>
<evidence type="ECO:0000256" key="1">
    <source>
        <dbReference type="SAM" id="Phobius"/>
    </source>
</evidence>
<keyword evidence="1" id="KW-0472">Membrane</keyword>
<proteinExistence type="predicted"/>
<keyword evidence="1" id="KW-1133">Transmembrane helix</keyword>
<dbReference type="AlphaFoldDB" id="A0A9Q0V9R9"/>
<reference evidence="2" key="2">
    <citation type="journal article" date="2023" name="Int. J. Mol. Sci.">
        <title>De Novo Assembly and Annotation of 11 Diverse Shrub Willow (Salix) Genomes Reveals Novel Gene Organization in Sex-Linked Regions.</title>
        <authorList>
            <person name="Hyden B."/>
            <person name="Feng K."/>
            <person name="Yates T.B."/>
            <person name="Jawdy S."/>
            <person name="Cereghino C."/>
            <person name="Smart L.B."/>
            <person name="Muchero W."/>
        </authorList>
    </citation>
    <scope>NUCLEOTIDE SEQUENCE</scope>
    <source>
        <tissue evidence="2">Shoot tip</tissue>
    </source>
</reference>
<evidence type="ECO:0000313" key="2">
    <source>
        <dbReference type="EMBL" id="KAJ6744321.1"/>
    </source>
</evidence>
<sequence length="105" mass="11687">MEGDPPSFMEDDVNQLDFETLMSELPSLPPEEVPVNQSSISCNDQAGQNLLVNINDTIQQTTRFPPSFPQTMVTTHALFISSAEIMGVSYGFWGICFVFISFFIS</sequence>
<dbReference type="EMBL" id="JAPFFK010000009">
    <property type="protein sequence ID" value="KAJ6744321.1"/>
    <property type="molecule type" value="Genomic_DNA"/>
</dbReference>
<accession>A0A9Q0V9R9</accession>
<evidence type="ECO:0000313" key="3">
    <source>
        <dbReference type="Proteomes" id="UP001151532"/>
    </source>
</evidence>
<feature type="transmembrane region" description="Helical" evidence="1">
    <location>
        <begin position="77"/>
        <end position="104"/>
    </location>
</feature>
<dbReference type="OrthoDB" id="10499753at2759"/>
<comment type="caution">
    <text evidence="2">The sequence shown here is derived from an EMBL/GenBank/DDBJ whole genome shotgun (WGS) entry which is preliminary data.</text>
</comment>
<name>A0A9Q0V9R9_SALPP</name>
<protein>
    <submittedName>
        <fullName evidence="2">Uncharacterized protein</fullName>
    </submittedName>
</protein>
<reference evidence="2" key="1">
    <citation type="submission" date="2022-11" db="EMBL/GenBank/DDBJ databases">
        <authorList>
            <person name="Hyden B.L."/>
            <person name="Feng K."/>
            <person name="Yates T."/>
            <person name="Jawdy S."/>
            <person name="Smart L.B."/>
            <person name="Muchero W."/>
        </authorList>
    </citation>
    <scope>NUCLEOTIDE SEQUENCE</scope>
    <source>
        <tissue evidence="2">Shoot tip</tissue>
    </source>
</reference>
<gene>
    <name evidence="2" type="ORF">OIU79_030607</name>
</gene>
<keyword evidence="1" id="KW-0812">Transmembrane</keyword>
<dbReference type="Proteomes" id="UP001151532">
    <property type="component" value="Chromosome 19"/>
</dbReference>
<organism evidence="2 3">
    <name type="scientific">Salix purpurea</name>
    <name type="common">Purple osier willow</name>
    <dbReference type="NCBI Taxonomy" id="77065"/>
    <lineage>
        <taxon>Eukaryota</taxon>
        <taxon>Viridiplantae</taxon>
        <taxon>Streptophyta</taxon>
        <taxon>Embryophyta</taxon>
        <taxon>Tracheophyta</taxon>
        <taxon>Spermatophyta</taxon>
        <taxon>Magnoliopsida</taxon>
        <taxon>eudicotyledons</taxon>
        <taxon>Gunneridae</taxon>
        <taxon>Pentapetalae</taxon>
        <taxon>rosids</taxon>
        <taxon>fabids</taxon>
        <taxon>Malpighiales</taxon>
        <taxon>Salicaceae</taxon>
        <taxon>Saliceae</taxon>
        <taxon>Salix</taxon>
    </lineage>
</organism>